<dbReference type="InterPro" id="IPR021109">
    <property type="entry name" value="Peptidase_aspartic_dom_sf"/>
</dbReference>
<accession>A0A1Y1ZE86</accession>
<keyword evidence="2" id="KW-1185">Reference proteome</keyword>
<gene>
    <name evidence="1" type="ORF">BCR34DRAFT_589880</name>
</gene>
<dbReference type="AlphaFoldDB" id="A0A1Y1ZE86"/>
<proteinExistence type="predicted"/>
<sequence>MTALRERLVRFRYRPQIISSHFIQPIGQQRQRLLCILNNGNVLALPDSGADLSLMSLRYARSRNLEIHHDRISLLYADNSEDFTVGSVIVQISFEKSKGLGDNYFESSLYWRDPVPYNVSDKFWAKMYVVKELVQDVILGTDFLQEHRVLESSSDVFLNLPEIPDKMPEVQEILRVNRVERRIDQTLRNVKGGKGTGKPASTLEEELEIEDQKENARRERESVRILAIEDRNEQRRAKEEEARIRHVYDAARSQKLAGSSVVT</sequence>
<name>A0A1Y1ZE86_9PLEO</name>
<comment type="caution">
    <text evidence="1">The sequence shown here is derived from an EMBL/GenBank/DDBJ whole genome shotgun (WGS) entry which is preliminary data.</text>
</comment>
<protein>
    <submittedName>
        <fullName evidence="1">Uncharacterized protein</fullName>
    </submittedName>
</protein>
<dbReference type="SUPFAM" id="SSF50630">
    <property type="entry name" value="Acid proteases"/>
    <property type="match status" value="1"/>
</dbReference>
<reference evidence="1 2" key="1">
    <citation type="submission" date="2016-07" db="EMBL/GenBank/DDBJ databases">
        <title>Pervasive Adenine N6-methylation of Active Genes in Fungi.</title>
        <authorList>
            <consortium name="DOE Joint Genome Institute"/>
            <person name="Mondo S.J."/>
            <person name="Dannebaum R.O."/>
            <person name="Kuo R.C."/>
            <person name="Labutti K."/>
            <person name="Haridas S."/>
            <person name="Kuo A."/>
            <person name="Salamov A."/>
            <person name="Ahrendt S.R."/>
            <person name="Lipzen A."/>
            <person name="Sullivan W."/>
            <person name="Andreopoulos W.B."/>
            <person name="Clum A."/>
            <person name="Lindquist E."/>
            <person name="Daum C."/>
            <person name="Ramamoorthy G.K."/>
            <person name="Gryganskyi A."/>
            <person name="Culley D."/>
            <person name="Magnuson J.K."/>
            <person name="James T.Y."/>
            <person name="O'Malley M.A."/>
            <person name="Stajich J.E."/>
            <person name="Spatafora J.W."/>
            <person name="Visel A."/>
            <person name="Grigoriev I.V."/>
        </authorList>
    </citation>
    <scope>NUCLEOTIDE SEQUENCE [LARGE SCALE GENOMIC DNA]</scope>
    <source>
        <strain evidence="1 2">CBS 115471</strain>
    </source>
</reference>
<dbReference type="STRING" id="1231657.A0A1Y1ZE86"/>
<dbReference type="EMBL" id="MCFA01000098">
    <property type="protein sequence ID" value="ORY08592.1"/>
    <property type="molecule type" value="Genomic_DNA"/>
</dbReference>
<evidence type="ECO:0000313" key="1">
    <source>
        <dbReference type="EMBL" id="ORY08592.1"/>
    </source>
</evidence>
<dbReference type="CDD" id="cd00303">
    <property type="entry name" value="retropepsin_like"/>
    <property type="match status" value="1"/>
</dbReference>
<organism evidence="1 2">
    <name type="scientific">Clohesyomyces aquaticus</name>
    <dbReference type="NCBI Taxonomy" id="1231657"/>
    <lineage>
        <taxon>Eukaryota</taxon>
        <taxon>Fungi</taxon>
        <taxon>Dikarya</taxon>
        <taxon>Ascomycota</taxon>
        <taxon>Pezizomycotina</taxon>
        <taxon>Dothideomycetes</taxon>
        <taxon>Pleosporomycetidae</taxon>
        <taxon>Pleosporales</taxon>
        <taxon>Lindgomycetaceae</taxon>
        <taxon>Clohesyomyces</taxon>
    </lineage>
</organism>
<dbReference type="Proteomes" id="UP000193144">
    <property type="component" value="Unassembled WGS sequence"/>
</dbReference>
<evidence type="ECO:0000313" key="2">
    <source>
        <dbReference type="Proteomes" id="UP000193144"/>
    </source>
</evidence>
<dbReference type="Gene3D" id="2.40.70.10">
    <property type="entry name" value="Acid Proteases"/>
    <property type="match status" value="1"/>
</dbReference>
<dbReference type="OrthoDB" id="6079484at2759"/>